<evidence type="ECO:0000313" key="16">
    <source>
        <dbReference type="Proteomes" id="UP001242045"/>
    </source>
</evidence>
<evidence type="ECO:0000256" key="5">
    <source>
        <dbReference type="ARBA" id="ARBA00022558"/>
    </source>
</evidence>
<evidence type="ECO:0000256" key="6">
    <source>
        <dbReference type="ARBA" id="ARBA00022692"/>
    </source>
</evidence>
<dbReference type="InterPro" id="IPR043142">
    <property type="entry name" value="PapC-like_C_sf"/>
</dbReference>
<name>A0AAW8CTA2_9BURK</name>
<evidence type="ECO:0000259" key="14">
    <source>
        <dbReference type="Pfam" id="PF13954"/>
    </source>
</evidence>
<dbReference type="InterPro" id="IPR025949">
    <property type="entry name" value="PapC-like_C"/>
</dbReference>
<dbReference type="Pfam" id="PF13953">
    <property type="entry name" value="PapC_C"/>
    <property type="match status" value="1"/>
</dbReference>
<gene>
    <name evidence="15" type="ORF">J2W31_003812</name>
</gene>
<evidence type="ECO:0000256" key="11">
    <source>
        <dbReference type="SAM" id="MobiDB-lite"/>
    </source>
</evidence>
<evidence type="ECO:0000256" key="2">
    <source>
        <dbReference type="ARBA" id="ARBA00008064"/>
    </source>
</evidence>
<feature type="signal peptide" evidence="12">
    <location>
        <begin position="1"/>
        <end position="29"/>
    </location>
</feature>
<dbReference type="RefSeq" id="WP_307685704.1">
    <property type="nucleotide sequence ID" value="NZ_JAUSRD010000009.1"/>
</dbReference>
<keyword evidence="6 10" id="KW-0812">Transmembrane</keyword>
<dbReference type="Gene3D" id="2.60.40.2610">
    <property type="entry name" value="Outer membrane usher protein FimD, plug domain"/>
    <property type="match status" value="1"/>
</dbReference>
<comment type="similarity">
    <text evidence="2 10">Belongs to the fimbrial export usher family.</text>
</comment>
<evidence type="ECO:0000256" key="12">
    <source>
        <dbReference type="SAM" id="SignalP"/>
    </source>
</evidence>
<organism evidence="15 16">
    <name type="scientific">Variovorax boronicumulans</name>
    <dbReference type="NCBI Taxonomy" id="436515"/>
    <lineage>
        <taxon>Bacteria</taxon>
        <taxon>Pseudomonadati</taxon>
        <taxon>Pseudomonadota</taxon>
        <taxon>Betaproteobacteria</taxon>
        <taxon>Burkholderiales</taxon>
        <taxon>Comamonadaceae</taxon>
        <taxon>Variovorax</taxon>
    </lineage>
</organism>
<dbReference type="Gene3D" id="2.60.40.2070">
    <property type="match status" value="1"/>
</dbReference>
<keyword evidence="9 10" id="KW-0998">Cell outer membrane</keyword>
<evidence type="ECO:0000256" key="3">
    <source>
        <dbReference type="ARBA" id="ARBA00022448"/>
    </source>
</evidence>
<dbReference type="Pfam" id="PF13954">
    <property type="entry name" value="PapC_N"/>
    <property type="match status" value="1"/>
</dbReference>
<evidence type="ECO:0000256" key="7">
    <source>
        <dbReference type="ARBA" id="ARBA00022729"/>
    </source>
</evidence>
<evidence type="ECO:0000256" key="9">
    <source>
        <dbReference type="ARBA" id="ARBA00023237"/>
    </source>
</evidence>
<dbReference type="GO" id="GO:0015473">
    <property type="term" value="F:fimbrial usher porin activity"/>
    <property type="evidence" value="ECO:0007669"/>
    <property type="project" value="InterPro"/>
</dbReference>
<dbReference type="PANTHER" id="PTHR30451">
    <property type="entry name" value="OUTER MEMBRANE USHER PROTEIN"/>
    <property type="match status" value="1"/>
</dbReference>
<dbReference type="InterPro" id="IPR037224">
    <property type="entry name" value="PapC_N_sf"/>
</dbReference>
<feature type="domain" description="PapC N-terminal" evidence="14">
    <location>
        <begin position="40"/>
        <end position="194"/>
    </location>
</feature>
<keyword evidence="7 12" id="KW-0732">Signal</keyword>
<dbReference type="EMBL" id="JAUSRD010000009">
    <property type="protein sequence ID" value="MDP9894688.1"/>
    <property type="molecule type" value="Genomic_DNA"/>
</dbReference>
<evidence type="ECO:0000259" key="13">
    <source>
        <dbReference type="Pfam" id="PF13953"/>
    </source>
</evidence>
<evidence type="ECO:0000256" key="1">
    <source>
        <dbReference type="ARBA" id="ARBA00004571"/>
    </source>
</evidence>
<keyword evidence="3 10" id="KW-0813">Transport</keyword>
<accession>A0AAW8CTA2</accession>
<dbReference type="GO" id="GO:0009279">
    <property type="term" value="C:cell outer membrane"/>
    <property type="evidence" value="ECO:0007669"/>
    <property type="project" value="UniProtKB-SubCell"/>
</dbReference>
<dbReference type="GO" id="GO:0009297">
    <property type="term" value="P:pilus assembly"/>
    <property type="evidence" value="ECO:0007669"/>
    <property type="project" value="InterPro"/>
</dbReference>
<dbReference type="Pfam" id="PF00577">
    <property type="entry name" value="Usher"/>
    <property type="match status" value="1"/>
</dbReference>
<feature type="domain" description="PapC-like C-terminal" evidence="13">
    <location>
        <begin position="808"/>
        <end position="872"/>
    </location>
</feature>
<feature type="chain" id="PRO_5043521646" evidence="12">
    <location>
        <begin position="30"/>
        <end position="906"/>
    </location>
</feature>
<dbReference type="PANTHER" id="PTHR30451:SF21">
    <property type="entry name" value="FIMBRIAL USHER DOMAIN-CONTAINING PROTEIN YDET-RELATED"/>
    <property type="match status" value="1"/>
</dbReference>
<sequence length="906" mass="97606">MRRSPAPRAPFRLTLCAALLGALGAPSHAQEKAQQLAGSSFNEEFLGIGGDQPHADLSLFSFGNRVLAGKYMVDVSLNERGVGQTEIRFIEKEGKADAEPCLTRSMLDAWGVNVQVFPALSVGTEVIAAPSPGDDRCVDLGTIIPDATFSYDAGKQRLFVSIPQAALRRSARGTVGPEKWDQGITAGMLDYQINFARYSGDNTRNDPSPFAPPQNVFDSNSIFDRNRNRQRNTLFAGLRAGFNHGDWRFRHFSTYNRGIDGKSRWQGINTYAQRDIASINGQLLIGDGNTPGNFFDSLPFRGVQLSSDDAMLPDSQQGYAPTIRGVAQTNARVTVRQNGYVIYSTFVAPGAFVIDDLYPTSSSGDLDVTVLEADGRQTRYTQAFSAVPTLLREGTWRYSATIGKYRNNFDGGSVLGIRSSLSQPMFMQATLARGLGNEFSLYGGLLMANMYQSLLVGVGKNLRDFGAVSVDLSSARTTDRTPVNGVKTYDGQSMRFLYSKAFIGSGTNFRVAGYRYSTSGYRTFQEAVQMQDLQPFESFNSRRNEVRFEVSQQIKDWGSVFASARQQSYWGTSAKDRLVQVGYSGNYKQFGYSVFYNHSSNLNGAAGRQGRPVRQVMFTLSIPLGDTRASAMYTVNRDNTGRLSQQASVYGSAFDDSRLTYNMTAGTANQGGGSSGSASASYLSQVGRFDVGHSKGRGFGQSTFGMSGGVLIHGGGVTLSQPLGESVALVQVPKAPGVGFESQPGVATDWAGNAVIPNLSPYRLNRLALKTADLGDTVEVKNAATELVPTRGAVVVAKFETSVGFRLLMVLTDAKGGVLPMGSKIENEAGQEVGIVGPDGQAFVTGAAQSGNLTVRWGQGARDQCLVPYSLPDEKNPPPIRELNGRCEASAAAAPETTNEAEQGAK</sequence>
<reference evidence="15" key="1">
    <citation type="submission" date="2023-07" db="EMBL/GenBank/DDBJ databases">
        <title>Sorghum-associated microbial communities from plants grown in Nebraska, USA.</title>
        <authorList>
            <person name="Schachtman D."/>
        </authorList>
    </citation>
    <scope>NUCLEOTIDE SEQUENCE</scope>
    <source>
        <strain evidence="15">DS3754</strain>
    </source>
</reference>
<dbReference type="InterPro" id="IPR018030">
    <property type="entry name" value="Fimbrial_membr_usher_CS"/>
</dbReference>
<comment type="subcellular location">
    <subcellularLocation>
        <location evidence="1 10">Cell outer membrane</location>
        <topology evidence="1 10">Multi-pass membrane protein</topology>
    </subcellularLocation>
</comment>
<evidence type="ECO:0000313" key="15">
    <source>
        <dbReference type="EMBL" id="MDP9894688.1"/>
    </source>
</evidence>
<dbReference type="PROSITE" id="PS01151">
    <property type="entry name" value="FIMBRIAL_USHER"/>
    <property type="match status" value="1"/>
</dbReference>
<feature type="region of interest" description="Disordered" evidence="11">
    <location>
        <begin position="870"/>
        <end position="906"/>
    </location>
</feature>
<feature type="compositionally biased region" description="Low complexity" evidence="11">
    <location>
        <begin position="888"/>
        <end position="906"/>
    </location>
</feature>
<dbReference type="Proteomes" id="UP001242045">
    <property type="component" value="Unassembled WGS sequence"/>
</dbReference>
<evidence type="ECO:0000256" key="10">
    <source>
        <dbReference type="RuleBase" id="RU003884"/>
    </source>
</evidence>
<keyword evidence="5 10" id="KW-1029">Fimbrium biogenesis</keyword>
<dbReference type="InterPro" id="IPR042186">
    <property type="entry name" value="FimD_plug_dom"/>
</dbReference>
<dbReference type="Gene3D" id="3.10.20.410">
    <property type="match status" value="1"/>
</dbReference>
<dbReference type="InterPro" id="IPR025885">
    <property type="entry name" value="PapC_N"/>
</dbReference>
<dbReference type="SUPFAM" id="SSF141729">
    <property type="entry name" value="FimD N-terminal domain-like"/>
    <property type="match status" value="1"/>
</dbReference>
<evidence type="ECO:0000256" key="8">
    <source>
        <dbReference type="ARBA" id="ARBA00023136"/>
    </source>
</evidence>
<keyword evidence="4" id="KW-1134">Transmembrane beta strand</keyword>
<dbReference type="InterPro" id="IPR000015">
    <property type="entry name" value="Fimb_usher"/>
</dbReference>
<dbReference type="AlphaFoldDB" id="A0AAW8CTA2"/>
<proteinExistence type="inferred from homology"/>
<comment type="caution">
    <text evidence="15">The sequence shown here is derived from an EMBL/GenBank/DDBJ whole genome shotgun (WGS) entry which is preliminary data.</text>
</comment>
<protein>
    <submittedName>
        <fullName evidence="15">Outer membrane usher protein</fullName>
    </submittedName>
</protein>
<dbReference type="Gene3D" id="2.60.40.3110">
    <property type="match status" value="1"/>
</dbReference>
<evidence type="ECO:0000256" key="4">
    <source>
        <dbReference type="ARBA" id="ARBA00022452"/>
    </source>
</evidence>
<dbReference type="FunFam" id="2.60.40.3110:FF:000001">
    <property type="entry name" value="Putative fimbrial outer membrane usher"/>
    <property type="match status" value="1"/>
</dbReference>
<keyword evidence="8 10" id="KW-0472">Membrane</keyword>